<dbReference type="PROSITE" id="PS50885">
    <property type="entry name" value="HAMP"/>
    <property type="match status" value="1"/>
</dbReference>
<keyword evidence="4" id="KW-0472">Membrane</keyword>
<evidence type="ECO:0000256" key="2">
    <source>
        <dbReference type="ARBA" id="ARBA00029447"/>
    </source>
</evidence>
<feature type="domain" description="HAMP" evidence="6">
    <location>
        <begin position="194"/>
        <end position="247"/>
    </location>
</feature>
<dbReference type="PROSITE" id="PS50111">
    <property type="entry name" value="CHEMOTAXIS_TRANSDUC_2"/>
    <property type="match status" value="1"/>
</dbReference>
<comment type="similarity">
    <text evidence="2">Belongs to the methyl-accepting chemotaxis (MCP) protein family.</text>
</comment>
<evidence type="ECO:0000256" key="4">
    <source>
        <dbReference type="SAM" id="Phobius"/>
    </source>
</evidence>
<dbReference type="AlphaFoldDB" id="A0A1M4TBE9"/>
<dbReference type="SMART" id="SM00304">
    <property type="entry name" value="HAMP"/>
    <property type="match status" value="1"/>
</dbReference>
<dbReference type="CDD" id="cd11386">
    <property type="entry name" value="MCP_signal"/>
    <property type="match status" value="1"/>
</dbReference>
<organism evidence="7 8">
    <name type="scientific">Marinitoga hydrogenitolerans (strain DSM 16785 / JCM 12826 / AT1271)</name>
    <dbReference type="NCBI Taxonomy" id="1122195"/>
    <lineage>
        <taxon>Bacteria</taxon>
        <taxon>Thermotogati</taxon>
        <taxon>Thermotogota</taxon>
        <taxon>Thermotogae</taxon>
        <taxon>Petrotogales</taxon>
        <taxon>Petrotogaceae</taxon>
        <taxon>Marinitoga</taxon>
    </lineage>
</organism>
<proteinExistence type="inferred from homology"/>
<evidence type="ECO:0000256" key="3">
    <source>
        <dbReference type="PROSITE-ProRule" id="PRU00284"/>
    </source>
</evidence>
<evidence type="ECO:0000256" key="1">
    <source>
        <dbReference type="ARBA" id="ARBA00023224"/>
    </source>
</evidence>
<dbReference type="SMART" id="SM00283">
    <property type="entry name" value="MA"/>
    <property type="match status" value="1"/>
</dbReference>
<feature type="domain" description="Methyl-accepting transducer" evidence="5">
    <location>
        <begin position="266"/>
        <end position="502"/>
    </location>
</feature>
<accession>A0A1M4TBE9</accession>
<feature type="transmembrane region" description="Helical" evidence="4">
    <location>
        <begin position="173"/>
        <end position="196"/>
    </location>
</feature>
<keyword evidence="1 3" id="KW-0807">Transducer</keyword>
<dbReference type="Gene3D" id="1.10.287.950">
    <property type="entry name" value="Methyl-accepting chemotaxis protein"/>
    <property type="match status" value="1"/>
</dbReference>
<dbReference type="GO" id="GO:0004888">
    <property type="term" value="F:transmembrane signaling receptor activity"/>
    <property type="evidence" value="ECO:0007669"/>
    <property type="project" value="InterPro"/>
</dbReference>
<dbReference type="GO" id="GO:0007165">
    <property type="term" value="P:signal transduction"/>
    <property type="evidence" value="ECO:0007669"/>
    <property type="project" value="UniProtKB-KW"/>
</dbReference>
<dbReference type="Pfam" id="PF00672">
    <property type="entry name" value="HAMP"/>
    <property type="match status" value="1"/>
</dbReference>
<keyword evidence="4" id="KW-0812">Transmembrane</keyword>
<dbReference type="STRING" id="1122195.SAMN02745164_00390"/>
<gene>
    <name evidence="7" type="ORF">SAMN02745164_00390</name>
</gene>
<keyword evidence="8" id="KW-1185">Reference proteome</keyword>
<reference evidence="7" key="1">
    <citation type="submission" date="2016-11" db="EMBL/GenBank/DDBJ databases">
        <authorList>
            <person name="Varghese N."/>
            <person name="Submissions S."/>
        </authorList>
    </citation>
    <scope>NUCLEOTIDE SEQUENCE [LARGE SCALE GENOMIC DNA]</scope>
    <source>
        <strain evidence="7">DSM 16785</strain>
    </source>
</reference>
<evidence type="ECO:0000313" key="7">
    <source>
        <dbReference type="EMBL" id="SHE41852.1"/>
    </source>
</evidence>
<dbReference type="InterPro" id="IPR004089">
    <property type="entry name" value="MCPsignal_dom"/>
</dbReference>
<dbReference type="GO" id="GO:0006935">
    <property type="term" value="P:chemotaxis"/>
    <property type="evidence" value="ECO:0007669"/>
    <property type="project" value="InterPro"/>
</dbReference>
<evidence type="ECO:0000259" key="6">
    <source>
        <dbReference type="PROSITE" id="PS50885"/>
    </source>
</evidence>
<evidence type="ECO:0000259" key="5">
    <source>
        <dbReference type="PROSITE" id="PS50111"/>
    </source>
</evidence>
<dbReference type="SUPFAM" id="SSF58104">
    <property type="entry name" value="Methyl-accepting chemotaxis protein (MCP) signaling domain"/>
    <property type="match status" value="1"/>
</dbReference>
<dbReference type="Pfam" id="PF00015">
    <property type="entry name" value="MCPsignal"/>
    <property type="match status" value="1"/>
</dbReference>
<dbReference type="Gene3D" id="6.10.340.10">
    <property type="match status" value="1"/>
</dbReference>
<evidence type="ECO:0000313" key="8">
    <source>
        <dbReference type="Proteomes" id="UP000184334"/>
    </source>
</evidence>
<sequence>MMSIKTKVWILVGVLLIFQLTMFLISNYSFSNILNNEKQIGEKYVVNMKNIGIYATEFMEARKLVAEYLAFNNEKLKLDAENKMQETVQKISNMMLDNDLKDIKKKAIEDMSSYLNLLKSYKSIDDIKKDAKNFKTIGENAINSFNVLQKEIDNKTNEIINSNFILIKKSKTMGIIVMISSLIIGILASMILINAIMKTLNILMRYAKKLSEKDYTVKIPEVKSNDEFGQLIRIFKEMHRQLIKDMKQLKSESVTLTSSMHEIVNEMNVSSESLQDTTSAVNNISTEMENMTAAIEETTASVQEISSATKLIADNATEAAEFGHVSTEKAEKAGNIVREAINKMVEITEITREIEEVVSRFNVSAKKINDFVDTVANIAEQTNLLALNAAIEAARAGDAGKGFAVVADEVRVLAEESRKAADEIREVVEGIQTVSNEAMDVSNIINEKVKEGSELSEDAGENLEGILKAIKDITTRLESIAASVEEQTASVDEIATAMTELSENATKINASVQEINAATEEQTANIENVTAEANSMIELSNRLMDIVEQFKLE</sequence>
<dbReference type="PRINTS" id="PR00260">
    <property type="entry name" value="CHEMTRNSDUCR"/>
</dbReference>
<protein>
    <submittedName>
        <fullName evidence="7">Methyl-accepting chemotaxis protein</fullName>
    </submittedName>
</protein>
<name>A0A1M4TBE9_MARH1</name>
<dbReference type="CDD" id="cd06225">
    <property type="entry name" value="HAMP"/>
    <property type="match status" value="1"/>
</dbReference>
<dbReference type="EMBL" id="FQUI01000004">
    <property type="protein sequence ID" value="SHE41852.1"/>
    <property type="molecule type" value="Genomic_DNA"/>
</dbReference>
<dbReference type="GO" id="GO:0016020">
    <property type="term" value="C:membrane"/>
    <property type="evidence" value="ECO:0007669"/>
    <property type="project" value="InterPro"/>
</dbReference>
<dbReference type="PANTHER" id="PTHR32089:SF112">
    <property type="entry name" value="LYSOZYME-LIKE PROTEIN-RELATED"/>
    <property type="match status" value="1"/>
</dbReference>
<dbReference type="InterPro" id="IPR004090">
    <property type="entry name" value="Chemotax_Me-accpt_rcpt"/>
</dbReference>
<dbReference type="PANTHER" id="PTHR32089">
    <property type="entry name" value="METHYL-ACCEPTING CHEMOTAXIS PROTEIN MCPB"/>
    <property type="match status" value="1"/>
</dbReference>
<dbReference type="InterPro" id="IPR003660">
    <property type="entry name" value="HAMP_dom"/>
</dbReference>
<comment type="caution">
    <text evidence="7">The sequence shown here is derived from an EMBL/GenBank/DDBJ whole genome shotgun (WGS) entry which is preliminary data.</text>
</comment>
<keyword evidence="4" id="KW-1133">Transmembrane helix</keyword>
<dbReference type="Proteomes" id="UP000184334">
    <property type="component" value="Unassembled WGS sequence"/>
</dbReference>